<accession>A0A9J6HBD5</accession>
<proteinExistence type="predicted"/>
<evidence type="ECO:0000313" key="1">
    <source>
        <dbReference type="EMBL" id="KAH9385051.1"/>
    </source>
</evidence>
<dbReference type="VEuPathDB" id="VectorBase:HLOH_059210"/>
<dbReference type="EMBL" id="JABSTR010003783">
    <property type="protein sequence ID" value="KAH9385051.1"/>
    <property type="molecule type" value="Genomic_DNA"/>
</dbReference>
<organism evidence="1 2">
    <name type="scientific">Haemaphysalis longicornis</name>
    <name type="common">Bush tick</name>
    <dbReference type="NCBI Taxonomy" id="44386"/>
    <lineage>
        <taxon>Eukaryota</taxon>
        <taxon>Metazoa</taxon>
        <taxon>Ecdysozoa</taxon>
        <taxon>Arthropoda</taxon>
        <taxon>Chelicerata</taxon>
        <taxon>Arachnida</taxon>
        <taxon>Acari</taxon>
        <taxon>Parasitiformes</taxon>
        <taxon>Ixodida</taxon>
        <taxon>Ixodoidea</taxon>
        <taxon>Ixodidae</taxon>
        <taxon>Haemaphysalinae</taxon>
        <taxon>Haemaphysalis</taxon>
    </lineage>
</organism>
<comment type="caution">
    <text evidence="1">The sequence shown here is derived from an EMBL/GenBank/DDBJ whole genome shotgun (WGS) entry which is preliminary data.</text>
</comment>
<sequence length="132" mass="15154">MFSDALEYAENFLVEHVKPEDVCDLLDLHVKLNEPDIDISVLTRSDPLTLSSRLQSLVSFYDDEDSSLRALFWSFFSQMRVLSLTLEEVLNGPCRWGVFSAEEQIEVLSAIADKANVVPDFINPCRQSRYEY</sequence>
<name>A0A9J6HBD5_HAELO</name>
<gene>
    <name evidence="1" type="ORF">HPB48_027089</name>
</gene>
<evidence type="ECO:0000313" key="2">
    <source>
        <dbReference type="Proteomes" id="UP000821853"/>
    </source>
</evidence>
<reference evidence="1 2" key="1">
    <citation type="journal article" date="2020" name="Cell">
        <title>Large-Scale Comparative Analyses of Tick Genomes Elucidate Their Genetic Diversity and Vector Capacities.</title>
        <authorList>
            <consortium name="Tick Genome and Microbiome Consortium (TIGMIC)"/>
            <person name="Jia N."/>
            <person name="Wang J."/>
            <person name="Shi W."/>
            <person name="Du L."/>
            <person name="Sun Y."/>
            <person name="Zhan W."/>
            <person name="Jiang J.F."/>
            <person name="Wang Q."/>
            <person name="Zhang B."/>
            <person name="Ji P."/>
            <person name="Bell-Sakyi L."/>
            <person name="Cui X.M."/>
            <person name="Yuan T.T."/>
            <person name="Jiang B.G."/>
            <person name="Yang W.F."/>
            <person name="Lam T.T."/>
            <person name="Chang Q.C."/>
            <person name="Ding S.J."/>
            <person name="Wang X.J."/>
            <person name="Zhu J.G."/>
            <person name="Ruan X.D."/>
            <person name="Zhao L."/>
            <person name="Wei J.T."/>
            <person name="Ye R.Z."/>
            <person name="Que T.C."/>
            <person name="Du C.H."/>
            <person name="Zhou Y.H."/>
            <person name="Cheng J.X."/>
            <person name="Dai P.F."/>
            <person name="Guo W.B."/>
            <person name="Han X.H."/>
            <person name="Huang E.J."/>
            <person name="Li L.F."/>
            <person name="Wei W."/>
            <person name="Gao Y.C."/>
            <person name="Liu J.Z."/>
            <person name="Shao H.Z."/>
            <person name="Wang X."/>
            <person name="Wang C.C."/>
            <person name="Yang T.C."/>
            <person name="Huo Q.B."/>
            <person name="Li W."/>
            <person name="Chen H.Y."/>
            <person name="Chen S.E."/>
            <person name="Zhou L.G."/>
            <person name="Ni X.B."/>
            <person name="Tian J.H."/>
            <person name="Sheng Y."/>
            <person name="Liu T."/>
            <person name="Pan Y.S."/>
            <person name="Xia L.Y."/>
            <person name="Li J."/>
            <person name="Zhao F."/>
            <person name="Cao W.C."/>
        </authorList>
    </citation>
    <scope>NUCLEOTIDE SEQUENCE [LARGE SCALE GENOMIC DNA]</scope>
    <source>
        <strain evidence="1">HaeL-2018</strain>
    </source>
</reference>
<protein>
    <submittedName>
        <fullName evidence="1">Uncharacterized protein</fullName>
    </submittedName>
</protein>
<dbReference type="AlphaFoldDB" id="A0A9J6HBD5"/>
<keyword evidence="2" id="KW-1185">Reference proteome</keyword>
<dbReference type="Proteomes" id="UP000821853">
    <property type="component" value="Unassembled WGS sequence"/>
</dbReference>